<dbReference type="Pfam" id="PF06046">
    <property type="entry name" value="Sec6"/>
    <property type="match status" value="1"/>
</dbReference>
<reference evidence="4 5" key="1">
    <citation type="submission" date="2024-11" db="EMBL/GenBank/DDBJ databases">
        <title>Chromosome-level genome assembly of the freshwater bivalve Anodonta woodiana.</title>
        <authorList>
            <person name="Chen X."/>
        </authorList>
    </citation>
    <scope>NUCLEOTIDE SEQUENCE [LARGE SCALE GENOMIC DNA]</scope>
    <source>
        <strain evidence="4">MN2024</strain>
        <tissue evidence="4">Gills</tissue>
    </source>
</reference>
<evidence type="ECO:0008006" key="6">
    <source>
        <dbReference type="Google" id="ProtNLM"/>
    </source>
</evidence>
<dbReference type="GO" id="GO:0006887">
    <property type="term" value="P:exocytosis"/>
    <property type="evidence" value="ECO:0007669"/>
    <property type="project" value="UniProtKB-KW"/>
</dbReference>
<comment type="caution">
    <text evidence="4">The sequence shown here is derived from an EMBL/GenBank/DDBJ whole genome shotgun (WGS) entry which is preliminary data.</text>
</comment>
<evidence type="ECO:0000256" key="1">
    <source>
        <dbReference type="ARBA" id="ARBA00009447"/>
    </source>
</evidence>
<evidence type="ECO:0000313" key="5">
    <source>
        <dbReference type="Proteomes" id="UP001634394"/>
    </source>
</evidence>
<dbReference type="EMBL" id="JBJQND010000001">
    <property type="protein sequence ID" value="KAL3887907.1"/>
    <property type="molecule type" value="Genomic_DNA"/>
</dbReference>
<protein>
    <recommendedName>
        <fullName evidence="6">Exocyst complex component 3</fullName>
    </recommendedName>
</protein>
<evidence type="ECO:0000256" key="3">
    <source>
        <dbReference type="ARBA" id="ARBA00022483"/>
    </source>
</evidence>
<sequence>MAESNLSPQAPLDLGRLEKEAKQSATKYVANLLQRPDQLERVDQYRRRIARKKASVEAMLKTAVQSQLDGVRTGLNQLQSALHDVHEMKQSLDQVDEIYKTLKPLHQTLGNLSNENKNFCQLASAMENLKHIFTVPESVRRTEELINDGKLLQAHKHLIELEMARDDLLLELHKQPNQSPTDFNMLQKYFASVEKLSESLGKQLWIIFQRTLISVRREPTLIVTALRIIEREERLDTVYLEKSRQNNGFMPPGRPKRWKEKCFQTLLKSIENRIEGNQAEDREVNKMWLVRHLEITRQLMIEDLKVVYSILPAVFPPSYNITYQYTWMYHKSLSKRLTELIHQGLEGNEFVTLLTWINSYDSPELMKHPDLKIDTKVLGPLLDNNMVDDLQNRYLSNMKQNIEEWTRNTLTSEVRDWHKDEAPDQDGEGNYITSLPVIIFQMMEQNLQVAGIIGESLILRVLELFVQVLGYFAEDYKGMMESYRDRHLKDRKEPKYYLFYMIANTNNLLTFGDYMKQLRKRYLKTEFDKEEEEETNIRKDRFQVLNDRFVEIAKIGCNIILEEVFIDLKTSNCFTDLATKTWTQSSQAIEVISATWQDYFQDFVHLKQKILEELVNKALMNILQEYLKAILSKKLTFKTYDERKVTAEKMCKEADDLKKLFTKYGASKQTDMFTVLQMMAEVIKLKDTSMLSLEITGLVKKHPDLRMEQLINLMMCRGDMSRSDARQMVLDTIGDEDPLKPKPKGIFSDLV</sequence>
<dbReference type="Gene3D" id="1.10.357.50">
    <property type="match status" value="1"/>
</dbReference>
<dbReference type="EMBL" id="JBJQND010000001">
    <property type="protein sequence ID" value="KAL3887908.1"/>
    <property type="molecule type" value="Genomic_DNA"/>
</dbReference>
<keyword evidence="5" id="KW-1185">Reference proteome</keyword>
<dbReference type="Gene3D" id="1.10.357.70">
    <property type="entry name" value="Exocyst complex component Sec6, C-terminal domain"/>
    <property type="match status" value="1"/>
</dbReference>
<dbReference type="Proteomes" id="UP001634394">
    <property type="component" value="Unassembled WGS sequence"/>
</dbReference>
<proteinExistence type="inferred from homology"/>
<gene>
    <name evidence="4" type="ORF">ACJMK2_000293</name>
</gene>
<evidence type="ECO:0000256" key="2">
    <source>
        <dbReference type="ARBA" id="ARBA00022448"/>
    </source>
</evidence>
<accession>A0ABD3XPB9</accession>
<keyword evidence="2" id="KW-0813">Transport</keyword>
<dbReference type="FunFam" id="1.10.357.70:FF:000001">
    <property type="entry name" value="Exocyst complex component 3"/>
    <property type="match status" value="1"/>
</dbReference>
<comment type="similarity">
    <text evidence="1">Belongs to the SEC6 family.</text>
</comment>
<dbReference type="AlphaFoldDB" id="A0ABD3XPB9"/>
<dbReference type="InterPro" id="IPR042532">
    <property type="entry name" value="EXOC3/Sec6_C"/>
</dbReference>
<organism evidence="4 5">
    <name type="scientific">Sinanodonta woodiana</name>
    <name type="common">Chinese pond mussel</name>
    <name type="synonym">Anodonta woodiana</name>
    <dbReference type="NCBI Taxonomy" id="1069815"/>
    <lineage>
        <taxon>Eukaryota</taxon>
        <taxon>Metazoa</taxon>
        <taxon>Spiralia</taxon>
        <taxon>Lophotrochozoa</taxon>
        <taxon>Mollusca</taxon>
        <taxon>Bivalvia</taxon>
        <taxon>Autobranchia</taxon>
        <taxon>Heteroconchia</taxon>
        <taxon>Palaeoheterodonta</taxon>
        <taxon>Unionida</taxon>
        <taxon>Unionoidea</taxon>
        <taxon>Unionidae</taxon>
        <taxon>Unioninae</taxon>
        <taxon>Sinanodonta</taxon>
    </lineage>
</organism>
<dbReference type="PANTHER" id="PTHR21292:SF1">
    <property type="entry name" value="EXOCYST COMPLEX COMPONENT 3"/>
    <property type="match status" value="1"/>
</dbReference>
<evidence type="ECO:0000313" key="4">
    <source>
        <dbReference type="EMBL" id="KAL3887907.1"/>
    </source>
</evidence>
<dbReference type="InterPro" id="IPR010326">
    <property type="entry name" value="EXOC3/Sec6"/>
</dbReference>
<name>A0ABD3XPB9_SINWO</name>
<dbReference type="PANTHER" id="PTHR21292">
    <property type="entry name" value="EXOCYST COMPLEX COMPONENT SEC6-RELATED"/>
    <property type="match status" value="1"/>
</dbReference>
<keyword evidence="3" id="KW-0268">Exocytosis</keyword>